<feature type="signal peptide" evidence="1">
    <location>
        <begin position="1"/>
        <end position="19"/>
    </location>
</feature>
<organism evidence="2 3">
    <name type="scientific">Synechocystis salina LEGE 00031</name>
    <dbReference type="NCBI Taxonomy" id="1828736"/>
    <lineage>
        <taxon>Bacteria</taxon>
        <taxon>Bacillati</taxon>
        <taxon>Cyanobacteriota</taxon>
        <taxon>Cyanophyceae</taxon>
        <taxon>Synechococcales</taxon>
        <taxon>Merismopediaceae</taxon>
        <taxon>Synechocystis</taxon>
    </lineage>
</organism>
<keyword evidence="3" id="KW-1185">Reference proteome</keyword>
<keyword evidence="1" id="KW-0732">Signal</keyword>
<dbReference type="EMBL" id="JADEVV010000059">
    <property type="protein sequence ID" value="MBE9255334.1"/>
    <property type="molecule type" value="Genomic_DNA"/>
</dbReference>
<name>A0ABR9VVF4_9SYNC</name>
<sequence length="154" mass="17202">MIALVIGGYQLLAIAPLMAGPSDAIDNRFQDMMQGFSECRLEGMYIAPWEGIDRPSQDFFDDLLPKKIEDDFAYYQIQTNYYGLPVTEIMIPAGTWGVYAVTFDVPIEISRDRLQKVFGSSFGATEASESGLAPELIIDPDDTQKSIWLCTPPF</sequence>
<evidence type="ECO:0000313" key="2">
    <source>
        <dbReference type="EMBL" id="MBE9255334.1"/>
    </source>
</evidence>
<feature type="chain" id="PRO_5047446163" evidence="1">
    <location>
        <begin position="20"/>
        <end position="154"/>
    </location>
</feature>
<gene>
    <name evidence="2" type="ORF">IQ217_16125</name>
</gene>
<accession>A0ABR9VVF4</accession>
<comment type="caution">
    <text evidence="2">The sequence shown here is derived from an EMBL/GenBank/DDBJ whole genome shotgun (WGS) entry which is preliminary data.</text>
</comment>
<proteinExistence type="predicted"/>
<evidence type="ECO:0000313" key="3">
    <source>
        <dbReference type="Proteomes" id="UP000658720"/>
    </source>
</evidence>
<protein>
    <submittedName>
        <fullName evidence="2">Uncharacterized protein</fullName>
    </submittedName>
</protein>
<dbReference type="Proteomes" id="UP000658720">
    <property type="component" value="Unassembled WGS sequence"/>
</dbReference>
<evidence type="ECO:0000256" key="1">
    <source>
        <dbReference type="SAM" id="SignalP"/>
    </source>
</evidence>
<reference evidence="2 3" key="1">
    <citation type="submission" date="2020-10" db="EMBL/GenBank/DDBJ databases">
        <authorList>
            <person name="Castelo-Branco R."/>
            <person name="Eusebio N."/>
            <person name="Adriana R."/>
            <person name="Vieira A."/>
            <person name="Brugerolle De Fraissinette N."/>
            <person name="Rezende De Castro R."/>
            <person name="Schneider M.P."/>
            <person name="Vasconcelos V."/>
            <person name="Leao P.N."/>
        </authorList>
    </citation>
    <scope>NUCLEOTIDE SEQUENCE [LARGE SCALE GENOMIC DNA]</scope>
    <source>
        <strain evidence="2 3">LEGE 00031</strain>
    </source>
</reference>